<keyword evidence="2" id="KW-0805">Transcription regulation</keyword>
<dbReference type="Pfam" id="PF13411">
    <property type="entry name" value="MerR_1"/>
    <property type="match status" value="1"/>
</dbReference>
<dbReference type="SMART" id="SM00422">
    <property type="entry name" value="HTH_MERR"/>
    <property type="match status" value="1"/>
</dbReference>
<proteinExistence type="predicted"/>
<name>A0ABY7WSB3_9LACO</name>
<dbReference type="RefSeq" id="WP_274260859.1">
    <property type="nucleotide sequence ID" value="NZ_CP117884.1"/>
</dbReference>
<dbReference type="SUPFAM" id="SSF46955">
    <property type="entry name" value="Putative DNA-binding domain"/>
    <property type="match status" value="1"/>
</dbReference>
<dbReference type="Gene3D" id="1.10.1660.10">
    <property type="match status" value="1"/>
</dbReference>
<keyword evidence="1" id="KW-0678">Repressor</keyword>
<dbReference type="Proteomes" id="UP001220377">
    <property type="component" value="Chromosome"/>
</dbReference>
<evidence type="ECO:0000256" key="3">
    <source>
        <dbReference type="ARBA" id="ARBA00023125"/>
    </source>
</evidence>
<dbReference type="InterPro" id="IPR047057">
    <property type="entry name" value="MerR_fam"/>
</dbReference>
<evidence type="ECO:0000256" key="4">
    <source>
        <dbReference type="ARBA" id="ARBA00023163"/>
    </source>
</evidence>
<feature type="domain" description="HTH merR-type" evidence="5">
    <location>
        <begin position="1"/>
        <end position="70"/>
    </location>
</feature>
<protein>
    <submittedName>
        <fullName evidence="6">MerR family transcriptional regulator</fullName>
    </submittedName>
</protein>
<dbReference type="EMBL" id="CP117884">
    <property type="protein sequence ID" value="WDF83011.1"/>
    <property type="molecule type" value="Genomic_DNA"/>
</dbReference>
<evidence type="ECO:0000256" key="2">
    <source>
        <dbReference type="ARBA" id="ARBA00023015"/>
    </source>
</evidence>
<keyword evidence="3" id="KW-0238">DNA-binding</keyword>
<organism evidence="6 7">
    <name type="scientific">Lacticaseibacillus pabuli</name>
    <dbReference type="NCBI Taxonomy" id="3025672"/>
    <lineage>
        <taxon>Bacteria</taxon>
        <taxon>Bacillati</taxon>
        <taxon>Bacillota</taxon>
        <taxon>Bacilli</taxon>
        <taxon>Lactobacillales</taxon>
        <taxon>Lactobacillaceae</taxon>
        <taxon>Lacticaseibacillus</taxon>
    </lineage>
</organism>
<keyword evidence="4" id="KW-0804">Transcription</keyword>
<evidence type="ECO:0000256" key="1">
    <source>
        <dbReference type="ARBA" id="ARBA00022491"/>
    </source>
</evidence>
<reference evidence="6 7" key="1">
    <citation type="submission" date="2023-02" db="EMBL/GenBank/DDBJ databases">
        <title>Genome sequence of Lacticaseibacillus sp. KACC 23028.</title>
        <authorList>
            <person name="Kim S."/>
            <person name="Heo J."/>
            <person name="Kwon S.-W."/>
        </authorList>
    </citation>
    <scope>NUCLEOTIDE SEQUENCE [LARGE SCALE GENOMIC DNA]</scope>
    <source>
        <strain evidence="6 7">KACC 23028</strain>
    </source>
</reference>
<keyword evidence="7" id="KW-1185">Reference proteome</keyword>
<dbReference type="InterPro" id="IPR009061">
    <property type="entry name" value="DNA-bd_dom_put_sf"/>
</dbReference>
<sequence>MYTTRQVADSLGITPNALRYYERVGLLGPIQRDKNGIREYSDEDVDHAKIIHILRTMNMPIQVILDTMADVDGDAPTVDSLQRFRGQLDILMNRLEGQIVAIKNEETVLRRKMKRVDADIIEAQQRTKKTVSPK</sequence>
<accession>A0ABY7WSB3</accession>
<dbReference type="InterPro" id="IPR000551">
    <property type="entry name" value="MerR-type_HTH_dom"/>
</dbReference>
<evidence type="ECO:0000313" key="6">
    <source>
        <dbReference type="EMBL" id="WDF83011.1"/>
    </source>
</evidence>
<dbReference type="PROSITE" id="PS50937">
    <property type="entry name" value="HTH_MERR_2"/>
    <property type="match status" value="1"/>
</dbReference>
<dbReference type="PANTHER" id="PTHR30204:SF69">
    <property type="entry name" value="MERR-FAMILY TRANSCRIPTIONAL REGULATOR"/>
    <property type="match status" value="1"/>
</dbReference>
<dbReference type="PANTHER" id="PTHR30204">
    <property type="entry name" value="REDOX-CYCLING DRUG-SENSING TRANSCRIPTIONAL ACTIVATOR SOXR"/>
    <property type="match status" value="1"/>
</dbReference>
<gene>
    <name evidence="6" type="ORF">PQ472_01845</name>
</gene>
<evidence type="ECO:0000259" key="5">
    <source>
        <dbReference type="PROSITE" id="PS50937"/>
    </source>
</evidence>
<evidence type="ECO:0000313" key="7">
    <source>
        <dbReference type="Proteomes" id="UP001220377"/>
    </source>
</evidence>